<dbReference type="Proteomes" id="UP000708338">
    <property type="component" value="Unassembled WGS sequence"/>
</dbReference>
<dbReference type="AlphaFoldDB" id="A0AA41FDB7"/>
<name>A0AA41FDB7_9FIRM</name>
<evidence type="ECO:0000313" key="4">
    <source>
        <dbReference type="Proteomes" id="UP000708338"/>
    </source>
</evidence>
<dbReference type="SUPFAM" id="SSF47413">
    <property type="entry name" value="lambda repressor-like DNA-binding domains"/>
    <property type="match status" value="1"/>
</dbReference>
<dbReference type="SMART" id="SM00530">
    <property type="entry name" value="HTH_XRE"/>
    <property type="match status" value="1"/>
</dbReference>
<dbReference type="RefSeq" id="WP_215630033.1">
    <property type="nucleotide sequence ID" value="NZ_JAWQDS010000001.1"/>
</dbReference>
<feature type="domain" description="HTH cro/C1-type" evidence="2">
    <location>
        <begin position="7"/>
        <end position="61"/>
    </location>
</feature>
<dbReference type="Pfam" id="PF01381">
    <property type="entry name" value="HTH_3"/>
    <property type="match status" value="1"/>
</dbReference>
<dbReference type="GO" id="GO:0003677">
    <property type="term" value="F:DNA binding"/>
    <property type="evidence" value="ECO:0007669"/>
    <property type="project" value="UniProtKB-KW"/>
</dbReference>
<protein>
    <submittedName>
        <fullName evidence="3">Helix-turn-helix domain-containing protein</fullName>
    </submittedName>
</protein>
<dbReference type="PROSITE" id="PS50943">
    <property type="entry name" value="HTH_CROC1"/>
    <property type="match status" value="1"/>
</dbReference>
<evidence type="ECO:0000256" key="1">
    <source>
        <dbReference type="ARBA" id="ARBA00023125"/>
    </source>
</evidence>
<dbReference type="EMBL" id="WQPS01000007">
    <property type="protein sequence ID" value="MBT9809572.1"/>
    <property type="molecule type" value="Genomic_DNA"/>
</dbReference>
<reference evidence="3" key="1">
    <citation type="journal article" date="2021" name="Gut Microbes">
        <title>A synthetic consortium of 100 gut commensals modulates the composition and function in a colon model of the microbiome of elderly subjects.</title>
        <authorList>
            <person name="Perez M."/>
            <person name="Ntemiri A."/>
            <person name="Tan H."/>
            <person name="Harris H.M.B."/>
            <person name="Roager H.M."/>
            <person name="Ribiere C."/>
            <person name="O'Toole P.W."/>
        </authorList>
    </citation>
    <scope>NUCLEOTIDE SEQUENCE</scope>
    <source>
        <strain evidence="3">MCC335</strain>
    </source>
</reference>
<evidence type="ECO:0000259" key="2">
    <source>
        <dbReference type="PROSITE" id="PS50943"/>
    </source>
</evidence>
<proteinExistence type="predicted"/>
<sequence length="69" mass="8111">MKFNERLRLERKAHKFTQQYVADKLGVTVRAYQQYEQGKYEPNIDRLIILADLFGVSVDFLICHGEPLP</sequence>
<organism evidence="3 4">
    <name type="scientific">Enterocloster citroniae</name>
    <dbReference type="NCBI Taxonomy" id="358743"/>
    <lineage>
        <taxon>Bacteria</taxon>
        <taxon>Bacillati</taxon>
        <taxon>Bacillota</taxon>
        <taxon>Clostridia</taxon>
        <taxon>Lachnospirales</taxon>
        <taxon>Lachnospiraceae</taxon>
        <taxon>Enterocloster</taxon>
    </lineage>
</organism>
<dbReference type="PANTHER" id="PTHR46558:SF14">
    <property type="entry name" value="HTH-TYPE TRANSCRIPTIONAL REGULATOR ANSR"/>
    <property type="match status" value="1"/>
</dbReference>
<accession>A0AA41FDB7</accession>
<dbReference type="InterPro" id="IPR001387">
    <property type="entry name" value="Cro/C1-type_HTH"/>
</dbReference>
<keyword evidence="1" id="KW-0238">DNA-binding</keyword>
<dbReference type="Gene3D" id="1.10.260.40">
    <property type="entry name" value="lambda repressor-like DNA-binding domains"/>
    <property type="match status" value="1"/>
</dbReference>
<dbReference type="PANTHER" id="PTHR46558">
    <property type="entry name" value="TRACRIPTIONAL REGULATORY PROTEIN-RELATED-RELATED"/>
    <property type="match status" value="1"/>
</dbReference>
<comment type="caution">
    <text evidence="3">The sequence shown here is derived from an EMBL/GenBank/DDBJ whole genome shotgun (WGS) entry which is preliminary data.</text>
</comment>
<gene>
    <name evidence="3" type="ORF">GPL26_07925</name>
</gene>
<evidence type="ECO:0000313" key="3">
    <source>
        <dbReference type="EMBL" id="MBT9809572.1"/>
    </source>
</evidence>
<dbReference type="CDD" id="cd00093">
    <property type="entry name" value="HTH_XRE"/>
    <property type="match status" value="1"/>
</dbReference>
<dbReference type="InterPro" id="IPR010982">
    <property type="entry name" value="Lambda_DNA-bd_dom_sf"/>
</dbReference>